<evidence type="ECO:0000313" key="1">
    <source>
        <dbReference type="EMBL" id="KAI8573919.1"/>
    </source>
</evidence>
<gene>
    <name evidence="1" type="ORF">RHMOL_Rhmol01G0313200</name>
</gene>
<proteinExistence type="predicted"/>
<reference evidence="1" key="1">
    <citation type="submission" date="2022-02" db="EMBL/GenBank/DDBJ databases">
        <title>Plant Genome Project.</title>
        <authorList>
            <person name="Zhang R.-G."/>
        </authorList>
    </citation>
    <scope>NUCLEOTIDE SEQUENCE</scope>
    <source>
        <strain evidence="1">AT1</strain>
    </source>
</reference>
<organism evidence="1 2">
    <name type="scientific">Rhododendron molle</name>
    <name type="common">Chinese azalea</name>
    <name type="synonym">Azalea mollis</name>
    <dbReference type="NCBI Taxonomy" id="49168"/>
    <lineage>
        <taxon>Eukaryota</taxon>
        <taxon>Viridiplantae</taxon>
        <taxon>Streptophyta</taxon>
        <taxon>Embryophyta</taxon>
        <taxon>Tracheophyta</taxon>
        <taxon>Spermatophyta</taxon>
        <taxon>Magnoliopsida</taxon>
        <taxon>eudicotyledons</taxon>
        <taxon>Gunneridae</taxon>
        <taxon>Pentapetalae</taxon>
        <taxon>asterids</taxon>
        <taxon>Ericales</taxon>
        <taxon>Ericaceae</taxon>
        <taxon>Ericoideae</taxon>
        <taxon>Rhodoreae</taxon>
        <taxon>Rhododendron</taxon>
    </lineage>
</organism>
<protein>
    <submittedName>
        <fullName evidence="1">Uncharacterized protein</fullName>
    </submittedName>
</protein>
<name>A0ACC0Q8Y3_RHOML</name>
<comment type="caution">
    <text evidence="1">The sequence shown here is derived from an EMBL/GenBank/DDBJ whole genome shotgun (WGS) entry which is preliminary data.</text>
</comment>
<evidence type="ECO:0000313" key="2">
    <source>
        <dbReference type="Proteomes" id="UP001062846"/>
    </source>
</evidence>
<accession>A0ACC0Q8Y3</accession>
<sequence length="432" mass="47285">MTSTPVSVYFLILLYACLNPPAMAVDENEFAYKGFNGANISLEGVAKIHSNGLLQLTNFSKHQIGRAFYKHPIRFDTSSSTSPQALSFSTHFVFAIVPETRDQSSDGMAFAISPSMDFNQAVGNQYFGLFNSSNNLLPSNHLLAIELDTQMNPELKDINDNHVGIDVNSLLSNVSAPVTYYSNTERTNRSLELVSGIPFHVWIEYDGLENVLNVTLAPFTSPKPDQSLMSTYINLSSILLDSNSMYVGFSTATGPISGNHYILGWSFNKSGKAQDLDSSELPSLPQRKPRLKTGVEIAVSVTTVFIGLTIIIAGIYYMLRRKKYEEIQGAILETSDPRLGGDFLGEEMELVLKLGLFCSKSDAETRPSMRQVMQYIDGDVLLPEIIHDSTSIGTIGPRNESSLEFVTSFPSSIVKSSALSISSTESMLTSGG</sequence>
<dbReference type="Proteomes" id="UP001062846">
    <property type="component" value="Chromosome 1"/>
</dbReference>
<dbReference type="EMBL" id="CM046388">
    <property type="protein sequence ID" value="KAI8573919.1"/>
    <property type="molecule type" value="Genomic_DNA"/>
</dbReference>
<keyword evidence="2" id="KW-1185">Reference proteome</keyword>